<evidence type="ECO:0000313" key="1">
    <source>
        <dbReference type="EMBL" id="USD21990.1"/>
    </source>
</evidence>
<keyword evidence="2" id="KW-1185">Reference proteome</keyword>
<dbReference type="InterPro" id="IPR007410">
    <property type="entry name" value="LpqE-like"/>
</dbReference>
<dbReference type="PANTHER" id="PTHR36302">
    <property type="entry name" value="BLR7088 PROTEIN"/>
    <property type="match status" value="1"/>
</dbReference>
<reference evidence="1" key="1">
    <citation type="submission" date="2022-02" db="EMBL/GenBank/DDBJ databases">
        <title>Coral-associated bacteria.</title>
        <authorList>
            <person name="Tang K."/>
            <person name="Wang X."/>
        </authorList>
    </citation>
    <scope>NUCLEOTIDE SEQUENCE</scope>
    <source>
        <strain evidence="1">SCSIO 43006</strain>
    </source>
</reference>
<protein>
    <submittedName>
        <fullName evidence="1">Copper chaperone PCu(A)C</fullName>
    </submittedName>
</protein>
<sequence length="160" mass="17284">MKKPNVFVWILLSSSLLYTLGALALTQSLMIEGYARETPPGAPMSAAYLSLHNTGKQPLQLTAVELPGGEDGAVNLHTTERERGVNRMRPLEKLSIAAGEKLQMMPGGIHLMIHGVRLQAGDTLPLRLLFDDGSSLEVVVPIMGRDGLEKEHHHHHGGAG</sequence>
<dbReference type="PANTHER" id="PTHR36302:SF1">
    <property type="entry name" value="COPPER CHAPERONE PCU(A)C"/>
    <property type="match status" value="1"/>
</dbReference>
<organism evidence="1 2">
    <name type="scientific">Microbulbifer variabilis</name>
    <dbReference type="NCBI Taxonomy" id="266805"/>
    <lineage>
        <taxon>Bacteria</taxon>
        <taxon>Pseudomonadati</taxon>
        <taxon>Pseudomonadota</taxon>
        <taxon>Gammaproteobacteria</taxon>
        <taxon>Cellvibrionales</taxon>
        <taxon>Microbulbiferaceae</taxon>
        <taxon>Microbulbifer</taxon>
    </lineage>
</organism>
<dbReference type="Proteomes" id="UP001055658">
    <property type="component" value="Chromosome"/>
</dbReference>
<dbReference type="InterPro" id="IPR036182">
    <property type="entry name" value="PCuAC_sf"/>
</dbReference>
<dbReference type="Pfam" id="PF04314">
    <property type="entry name" value="PCuAC"/>
    <property type="match status" value="1"/>
</dbReference>
<proteinExistence type="predicted"/>
<dbReference type="EMBL" id="CP092418">
    <property type="protein sequence ID" value="USD21990.1"/>
    <property type="molecule type" value="Genomic_DNA"/>
</dbReference>
<name>A0ABY4VGN2_9GAMM</name>
<dbReference type="InterPro" id="IPR058248">
    <property type="entry name" value="Lxx211020-like"/>
</dbReference>
<evidence type="ECO:0000313" key="2">
    <source>
        <dbReference type="Proteomes" id="UP001055658"/>
    </source>
</evidence>
<dbReference type="SUPFAM" id="SSF110087">
    <property type="entry name" value="DR1885-like metal-binding protein"/>
    <property type="match status" value="1"/>
</dbReference>
<dbReference type="Gene3D" id="2.60.40.1890">
    <property type="entry name" value="PCu(A)C copper chaperone"/>
    <property type="match status" value="1"/>
</dbReference>
<dbReference type="RefSeq" id="WP_252084379.1">
    <property type="nucleotide sequence ID" value="NZ_CP092418.1"/>
</dbReference>
<accession>A0ABY4VGN2</accession>
<gene>
    <name evidence="1" type="ORF">MJO52_02285</name>
</gene>